<protein>
    <submittedName>
        <fullName evidence="2">Uncharacterized protein</fullName>
    </submittedName>
</protein>
<comment type="caution">
    <text evidence="2">The sequence shown here is derived from an EMBL/GenBank/DDBJ whole genome shotgun (WGS) entry which is preliminary data.</text>
</comment>
<reference evidence="2 3" key="1">
    <citation type="submission" date="2007-06" db="EMBL/GenBank/DDBJ databases">
        <authorList>
            <person name="Shimkets L."/>
            <person name="Ferriera S."/>
            <person name="Johnson J."/>
            <person name="Kravitz S."/>
            <person name="Beeson K."/>
            <person name="Sutton G."/>
            <person name="Rogers Y.-H."/>
            <person name="Friedman R."/>
            <person name="Frazier M."/>
            <person name="Venter J.C."/>
        </authorList>
    </citation>
    <scope>NUCLEOTIDE SEQUENCE [LARGE SCALE GENOMIC DNA]</scope>
    <source>
        <strain evidence="2 3">SIR-1</strain>
    </source>
</reference>
<keyword evidence="3" id="KW-1185">Reference proteome</keyword>
<name>A6G4X8_9BACT</name>
<keyword evidence="1" id="KW-0472">Membrane</keyword>
<keyword evidence="1" id="KW-0812">Transmembrane</keyword>
<sequence>MGTLLVKGYYIPLLVRVLGELSLGATVVLSGTMFIVPMALGLWHLSHYGNQRTQMVPAVS</sequence>
<feature type="transmembrane region" description="Helical" evidence="1">
    <location>
        <begin position="23"/>
        <end position="45"/>
    </location>
</feature>
<dbReference type="Proteomes" id="UP000005801">
    <property type="component" value="Unassembled WGS sequence"/>
</dbReference>
<accession>A6G4X8</accession>
<proteinExistence type="predicted"/>
<evidence type="ECO:0000313" key="2">
    <source>
        <dbReference type="EMBL" id="EDM79070.1"/>
    </source>
</evidence>
<evidence type="ECO:0000313" key="3">
    <source>
        <dbReference type="Proteomes" id="UP000005801"/>
    </source>
</evidence>
<dbReference type="RefSeq" id="WP_006971777.1">
    <property type="nucleotide sequence ID" value="NZ_ABCS01000023.1"/>
</dbReference>
<organism evidence="2 3">
    <name type="scientific">Plesiocystis pacifica SIR-1</name>
    <dbReference type="NCBI Taxonomy" id="391625"/>
    <lineage>
        <taxon>Bacteria</taxon>
        <taxon>Pseudomonadati</taxon>
        <taxon>Myxococcota</taxon>
        <taxon>Polyangia</taxon>
        <taxon>Nannocystales</taxon>
        <taxon>Nannocystaceae</taxon>
        <taxon>Plesiocystis</taxon>
    </lineage>
</organism>
<dbReference type="AlphaFoldDB" id="A6G4X8"/>
<dbReference type="EMBL" id="ABCS01000023">
    <property type="protein sequence ID" value="EDM79070.1"/>
    <property type="molecule type" value="Genomic_DNA"/>
</dbReference>
<gene>
    <name evidence="2" type="ORF">PPSIR1_10720</name>
</gene>
<keyword evidence="1" id="KW-1133">Transmembrane helix</keyword>
<evidence type="ECO:0000256" key="1">
    <source>
        <dbReference type="SAM" id="Phobius"/>
    </source>
</evidence>